<keyword evidence="2" id="KW-0285">Flavoprotein</keyword>
<dbReference type="SUPFAM" id="SSF51905">
    <property type="entry name" value="FAD/NAD(P)-binding domain"/>
    <property type="match status" value="1"/>
</dbReference>
<protein>
    <recommendedName>
        <fullName evidence="6">FAD-dependent oxidoreductase 2 FAD-binding domain-containing protein</fullName>
    </recommendedName>
</protein>
<evidence type="ECO:0000259" key="6">
    <source>
        <dbReference type="Pfam" id="PF00890"/>
    </source>
</evidence>
<dbReference type="InterPro" id="IPR036188">
    <property type="entry name" value="FAD/NAD-bd_sf"/>
</dbReference>
<proteinExistence type="predicted"/>
<dbReference type="GO" id="GO:0016491">
    <property type="term" value="F:oxidoreductase activity"/>
    <property type="evidence" value="ECO:0007669"/>
    <property type="project" value="UniProtKB-KW"/>
</dbReference>
<keyword evidence="4" id="KW-0560">Oxidoreductase</keyword>
<organism evidence="7 8">
    <name type="scientific">Podospora didyma</name>
    <dbReference type="NCBI Taxonomy" id="330526"/>
    <lineage>
        <taxon>Eukaryota</taxon>
        <taxon>Fungi</taxon>
        <taxon>Dikarya</taxon>
        <taxon>Ascomycota</taxon>
        <taxon>Pezizomycotina</taxon>
        <taxon>Sordariomycetes</taxon>
        <taxon>Sordariomycetidae</taxon>
        <taxon>Sordariales</taxon>
        <taxon>Podosporaceae</taxon>
        <taxon>Podospora</taxon>
    </lineage>
</organism>
<keyword evidence="8" id="KW-1185">Reference proteome</keyword>
<accession>A0AAE0N4Z4</accession>
<comment type="caution">
    <text evidence="7">The sequence shown here is derived from an EMBL/GenBank/DDBJ whole genome shotgun (WGS) entry which is preliminary data.</text>
</comment>
<comment type="cofactor">
    <cofactor evidence="1">
        <name>FAD</name>
        <dbReference type="ChEBI" id="CHEBI:57692"/>
    </cofactor>
</comment>
<dbReference type="SUPFAM" id="SSF56425">
    <property type="entry name" value="Succinate dehydrogenase/fumarate reductase flavoprotein, catalytic domain"/>
    <property type="match status" value="1"/>
</dbReference>
<dbReference type="InterPro" id="IPR050315">
    <property type="entry name" value="FAD-oxidoreductase_2"/>
</dbReference>
<dbReference type="EMBL" id="JAULSW010000009">
    <property type="protein sequence ID" value="KAK3370455.1"/>
    <property type="molecule type" value="Genomic_DNA"/>
</dbReference>
<evidence type="ECO:0000256" key="2">
    <source>
        <dbReference type="ARBA" id="ARBA00022630"/>
    </source>
</evidence>
<sequence>MVWVMIARAARRVRARLRSKHPRDAIGAKPAYITGTAVPRIGATTPTTTDPDVVIVGGGLAGVCAAISAAEKGASVLVLGRGYSGGTSALSGGIVYAGGGTRQQIEAGYGHDTPDNLYWYMRQEIGLLDQEIDAEAGAPSVDDAPLRQFCNESVARMEWLEHHGASFGSGNTTRIPLQLSRSPSQEDLYGAKFSEAMIEHFGGKGFLLLDSVQWAKAKSQLQEQTNTVQKDLAAKIKVPALALKTTIRYNAATEIGAPDPVNKLEYRSPVSRGPFYAIDVSLRPSGLQCVWGLTLGGLRVDGMSGMVLDNHGDKIRGLESLQTTERADSRRQLRNFNTNQAKQHTYSIVRMCNVSFVRQVHCGVNGHPPHSMTDVVEIAKDCDCDREVTKDLGPEEFQSGRRFRESCRKCNPIIYWYDEIPGYDSDSDDDPMTWGDISLYYSSSRRSNAQSSANETDGASQSEYSTENAGPSQNEASDESEKGSPSQNEGPAEDEEKRKLEEAAEALTALAKSH</sequence>
<evidence type="ECO:0000313" key="7">
    <source>
        <dbReference type="EMBL" id="KAK3370455.1"/>
    </source>
</evidence>
<feature type="domain" description="FAD-dependent oxidoreductase 2 FAD-binding" evidence="6">
    <location>
        <begin position="52"/>
        <end position="169"/>
    </location>
</feature>
<evidence type="ECO:0000313" key="8">
    <source>
        <dbReference type="Proteomes" id="UP001285441"/>
    </source>
</evidence>
<keyword evidence="3" id="KW-0274">FAD</keyword>
<evidence type="ECO:0000256" key="5">
    <source>
        <dbReference type="SAM" id="MobiDB-lite"/>
    </source>
</evidence>
<dbReference type="PANTHER" id="PTHR43400:SF10">
    <property type="entry name" value="3-OXOSTEROID 1-DEHYDROGENASE"/>
    <property type="match status" value="1"/>
</dbReference>
<evidence type="ECO:0000256" key="1">
    <source>
        <dbReference type="ARBA" id="ARBA00001974"/>
    </source>
</evidence>
<feature type="region of interest" description="Disordered" evidence="5">
    <location>
        <begin position="445"/>
        <end position="501"/>
    </location>
</feature>
<dbReference type="GO" id="GO:0008202">
    <property type="term" value="P:steroid metabolic process"/>
    <property type="evidence" value="ECO:0007669"/>
    <property type="project" value="UniProtKB-ARBA"/>
</dbReference>
<gene>
    <name evidence="7" type="ORF">B0H63DRAFT_564613</name>
</gene>
<dbReference type="PANTHER" id="PTHR43400">
    <property type="entry name" value="FUMARATE REDUCTASE"/>
    <property type="match status" value="1"/>
</dbReference>
<dbReference type="Gene3D" id="3.90.700.10">
    <property type="entry name" value="Succinate dehydrogenase/fumarate reductase flavoprotein, catalytic domain"/>
    <property type="match status" value="1"/>
</dbReference>
<evidence type="ECO:0000256" key="3">
    <source>
        <dbReference type="ARBA" id="ARBA00022827"/>
    </source>
</evidence>
<dbReference type="Gene3D" id="3.50.50.60">
    <property type="entry name" value="FAD/NAD(P)-binding domain"/>
    <property type="match status" value="2"/>
</dbReference>
<feature type="compositionally biased region" description="Polar residues" evidence="5">
    <location>
        <begin position="455"/>
        <end position="475"/>
    </location>
</feature>
<dbReference type="Proteomes" id="UP001285441">
    <property type="component" value="Unassembled WGS sequence"/>
</dbReference>
<dbReference type="AlphaFoldDB" id="A0AAE0N4Z4"/>
<feature type="compositionally biased region" description="Low complexity" evidence="5">
    <location>
        <begin position="445"/>
        <end position="454"/>
    </location>
</feature>
<dbReference type="InterPro" id="IPR003953">
    <property type="entry name" value="FAD-dep_OxRdtase_2_FAD-bd"/>
</dbReference>
<reference evidence="7" key="2">
    <citation type="submission" date="2023-06" db="EMBL/GenBank/DDBJ databases">
        <authorList>
            <consortium name="Lawrence Berkeley National Laboratory"/>
            <person name="Haridas S."/>
            <person name="Hensen N."/>
            <person name="Bonometti L."/>
            <person name="Westerberg I."/>
            <person name="Brannstrom I.O."/>
            <person name="Guillou S."/>
            <person name="Cros-Aarteil S."/>
            <person name="Calhoun S."/>
            <person name="Kuo A."/>
            <person name="Mondo S."/>
            <person name="Pangilinan J."/>
            <person name="Riley R."/>
            <person name="LaButti K."/>
            <person name="Andreopoulos B."/>
            <person name="Lipzen A."/>
            <person name="Chen C."/>
            <person name="Yanf M."/>
            <person name="Daum C."/>
            <person name="Ng V."/>
            <person name="Clum A."/>
            <person name="Steindorff A."/>
            <person name="Ohm R."/>
            <person name="Martin F."/>
            <person name="Silar P."/>
            <person name="Natvig D."/>
            <person name="Lalanne C."/>
            <person name="Gautier V."/>
            <person name="Ament-velasquez S.L."/>
            <person name="Kruys A."/>
            <person name="Hutchinson M.I."/>
            <person name="Powell A.J."/>
            <person name="Barry K."/>
            <person name="Miller A.N."/>
            <person name="Grigoriev I.V."/>
            <person name="Debuchy R."/>
            <person name="Gladieux P."/>
            <person name="Thoren M.H."/>
            <person name="Johannesson H."/>
        </authorList>
    </citation>
    <scope>NUCLEOTIDE SEQUENCE</scope>
    <source>
        <strain evidence="7">CBS 232.78</strain>
    </source>
</reference>
<dbReference type="Pfam" id="PF00890">
    <property type="entry name" value="FAD_binding_2"/>
    <property type="match status" value="1"/>
</dbReference>
<name>A0AAE0N4Z4_9PEZI</name>
<evidence type="ECO:0000256" key="4">
    <source>
        <dbReference type="ARBA" id="ARBA00023002"/>
    </source>
</evidence>
<reference evidence="7" key="1">
    <citation type="journal article" date="2023" name="Mol. Phylogenet. Evol.">
        <title>Genome-scale phylogeny and comparative genomics of the fungal order Sordariales.</title>
        <authorList>
            <person name="Hensen N."/>
            <person name="Bonometti L."/>
            <person name="Westerberg I."/>
            <person name="Brannstrom I.O."/>
            <person name="Guillou S."/>
            <person name="Cros-Aarteil S."/>
            <person name="Calhoun S."/>
            <person name="Haridas S."/>
            <person name="Kuo A."/>
            <person name="Mondo S."/>
            <person name="Pangilinan J."/>
            <person name="Riley R."/>
            <person name="LaButti K."/>
            <person name="Andreopoulos B."/>
            <person name="Lipzen A."/>
            <person name="Chen C."/>
            <person name="Yan M."/>
            <person name="Daum C."/>
            <person name="Ng V."/>
            <person name="Clum A."/>
            <person name="Steindorff A."/>
            <person name="Ohm R.A."/>
            <person name="Martin F."/>
            <person name="Silar P."/>
            <person name="Natvig D.O."/>
            <person name="Lalanne C."/>
            <person name="Gautier V."/>
            <person name="Ament-Velasquez S.L."/>
            <person name="Kruys A."/>
            <person name="Hutchinson M.I."/>
            <person name="Powell A.J."/>
            <person name="Barry K."/>
            <person name="Miller A.N."/>
            <person name="Grigoriev I.V."/>
            <person name="Debuchy R."/>
            <person name="Gladieux P."/>
            <person name="Hiltunen Thoren M."/>
            <person name="Johannesson H."/>
        </authorList>
    </citation>
    <scope>NUCLEOTIDE SEQUENCE</scope>
    <source>
        <strain evidence="7">CBS 232.78</strain>
    </source>
</reference>
<dbReference type="InterPro" id="IPR027477">
    <property type="entry name" value="Succ_DH/fumarate_Rdtase_cat_sf"/>
</dbReference>